<evidence type="ECO:0000313" key="14">
    <source>
        <dbReference type="EMBL" id="QGR20188.1"/>
    </source>
</evidence>
<dbReference type="InterPro" id="IPR024706">
    <property type="entry name" value="Peroxiredoxin_AhpC-typ"/>
</dbReference>
<dbReference type="GO" id="GO:0005737">
    <property type="term" value="C:cytoplasm"/>
    <property type="evidence" value="ECO:0007669"/>
    <property type="project" value="TreeGrafter"/>
</dbReference>
<dbReference type="PANTHER" id="PTHR42801">
    <property type="entry name" value="THIOREDOXIN-DEPENDENT PEROXIDE REDUCTASE"/>
    <property type="match status" value="1"/>
</dbReference>
<dbReference type="KEGG" id="sazo:D1868_09440"/>
<dbReference type="InterPro" id="IPR000866">
    <property type="entry name" value="AhpC/TSA"/>
</dbReference>
<gene>
    <name evidence="14" type="ORF">D1868_09440</name>
</gene>
<proteinExistence type="inferred from homology"/>
<dbReference type="PROSITE" id="PS51352">
    <property type="entry name" value="THIOREDOXIN_2"/>
    <property type="match status" value="1"/>
</dbReference>
<comment type="similarity">
    <text evidence="9">Belongs to the peroxiredoxin family. BCP/PrxQ subfamily.</text>
</comment>
<dbReference type="Pfam" id="PF00578">
    <property type="entry name" value="AhpC-TSA"/>
    <property type="match status" value="1"/>
</dbReference>
<comment type="subunit">
    <text evidence="1">Monomer.</text>
</comment>
<dbReference type="InterPro" id="IPR036249">
    <property type="entry name" value="Thioredoxin-like_sf"/>
</dbReference>
<feature type="coiled-coil region" evidence="12">
    <location>
        <begin position="125"/>
        <end position="152"/>
    </location>
</feature>
<feature type="domain" description="Thioredoxin" evidence="13">
    <location>
        <begin position="3"/>
        <end position="151"/>
    </location>
</feature>
<dbReference type="PIRSF" id="PIRSF000239">
    <property type="entry name" value="AHPC"/>
    <property type="match status" value="1"/>
</dbReference>
<evidence type="ECO:0000259" key="13">
    <source>
        <dbReference type="PROSITE" id="PS51352"/>
    </source>
</evidence>
<evidence type="ECO:0000256" key="12">
    <source>
        <dbReference type="SAM" id="Coils"/>
    </source>
</evidence>
<dbReference type="FunFam" id="3.40.30.10:FF:000007">
    <property type="entry name" value="Thioredoxin-dependent thiol peroxidase"/>
    <property type="match status" value="1"/>
</dbReference>
<dbReference type="EC" id="1.11.1.24" evidence="2"/>
<dbReference type="CDD" id="cd03017">
    <property type="entry name" value="PRX_BCP"/>
    <property type="match status" value="1"/>
</dbReference>
<keyword evidence="7" id="KW-0676">Redox-active center</keyword>
<evidence type="ECO:0000256" key="8">
    <source>
        <dbReference type="ARBA" id="ARBA00032824"/>
    </source>
</evidence>
<dbReference type="Proteomes" id="UP000423396">
    <property type="component" value="Chromosome"/>
</dbReference>
<evidence type="ECO:0000256" key="7">
    <source>
        <dbReference type="ARBA" id="ARBA00023284"/>
    </source>
</evidence>
<dbReference type="SUPFAM" id="SSF52833">
    <property type="entry name" value="Thioredoxin-like"/>
    <property type="match status" value="1"/>
</dbReference>
<keyword evidence="12" id="KW-0175">Coiled coil</keyword>
<evidence type="ECO:0000256" key="9">
    <source>
        <dbReference type="ARBA" id="ARBA00038489"/>
    </source>
</evidence>
<keyword evidence="5" id="KW-0560">Oxidoreductase</keyword>
<dbReference type="AlphaFoldDB" id="A0A650CQX0"/>
<dbReference type="GeneID" id="42799292"/>
<keyword evidence="3" id="KW-0575">Peroxidase</keyword>
<evidence type="ECO:0000256" key="2">
    <source>
        <dbReference type="ARBA" id="ARBA00013017"/>
    </source>
</evidence>
<accession>A0A650CQX0</accession>
<name>A0A650CQX0_9CREN</name>
<keyword evidence="15" id="KW-1185">Reference proteome</keyword>
<comment type="catalytic activity">
    <reaction evidence="10">
        <text>a hydroperoxide + [thioredoxin]-dithiol = an alcohol + [thioredoxin]-disulfide + H2O</text>
        <dbReference type="Rhea" id="RHEA:62620"/>
        <dbReference type="Rhea" id="RHEA-COMP:10698"/>
        <dbReference type="Rhea" id="RHEA-COMP:10700"/>
        <dbReference type="ChEBI" id="CHEBI:15377"/>
        <dbReference type="ChEBI" id="CHEBI:29950"/>
        <dbReference type="ChEBI" id="CHEBI:30879"/>
        <dbReference type="ChEBI" id="CHEBI:35924"/>
        <dbReference type="ChEBI" id="CHEBI:50058"/>
        <dbReference type="EC" id="1.11.1.24"/>
    </reaction>
</comment>
<evidence type="ECO:0000256" key="6">
    <source>
        <dbReference type="ARBA" id="ARBA00023157"/>
    </source>
</evidence>
<dbReference type="InterPro" id="IPR050924">
    <property type="entry name" value="Peroxiredoxin_BCP/PrxQ"/>
</dbReference>
<evidence type="ECO:0000256" key="1">
    <source>
        <dbReference type="ARBA" id="ARBA00011245"/>
    </source>
</evidence>
<dbReference type="GO" id="GO:0045454">
    <property type="term" value="P:cell redox homeostasis"/>
    <property type="evidence" value="ECO:0007669"/>
    <property type="project" value="TreeGrafter"/>
</dbReference>
<evidence type="ECO:0000256" key="10">
    <source>
        <dbReference type="ARBA" id="ARBA00049091"/>
    </source>
</evidence>
<evidence type="ECO:0000256" key="5">
    <source>
        <dbReference type="ARBA" id="ARBA00023002"/>
    </source>
</evidence>
<sequence>MPLSKGIDAPDFEAEATTGKVKLSDYKGKSIVVLYFYPKSFTPGCTREIQRFVELYDQFKELSAEVIGVSVDSLSTQKRFAEKYNAKFPVVSDKEKKISEAYQVLNEKGTSAQRVTFIIDENGKIVEVLEKLKKAEEHADKALEIVKKMRGK</sequence>
<keyword evidence="6" id="KW-1015">Disulfide bond</keyword>
<dbReference type="RefSeq" id="WP_156007637.1">
    <property type="nucleotide sequence ID" value="NZ_CP045483.1"/>
</dbReference>
<dbReference type="GO" id="GO:0008379">
    <property type="term" value="F:thioredoxin peroxidase activity"/>
    <property type="evidence" value="ECO:0007669"/>
    <property type="project" value="TreeGrafter"/>
</dbReference>
<feature type="active site" description="Cysteine sulfenic acid (-SOH) intermediate; for peroxidase activity" evidence="11">
    <location>
        <position position="45"/>
    </location>
</feature>
<evidence type="ECO:0000256" key="4">
    <source>
        <dbReference type="ARBA" id="ARBA00022862"/>
    </source>
</evidence>
<organism evidence="14 15">
    <name type="scientific">Stygiolobus azoricus</name>
    <dbReference type="NCBI Taxonomy" id="41675"/>
    <lineage>
        <taxon>Archaea</taxon>
        <taxon>Thermoproteota</taxon>
        <taxon>Thermoprotei</taxon>
        <taxon>Sulfolobales</taxon>
        <taxon>Sulfolobaceae</taxon>
        <taxon>Stygiolobus</taxon>
    </lineage>
</organism>
<evidence type="ECO:0000256" key="3">
    <source>
        <dbReference type="ARBA" id="ARBA00022559"/>
    </source>
</evidence>
<evidence type="ECO:0000256" key="11">
    <source>
        <dbReference type="PIRSR" id="PIRSR000239-1"/>
    </source>
</evidence>
<dbReference type="Gene3D" id="3.40.30.10">
    <property type="entry name" value="Glutaredoxin"/>
    <property type="match status" value="1"/>
</dbReference>
<dbReference type="PANTHER" id="PTHR42801:SF4">
    <property type="entry name" value="AHPC_TSA FAMILY PROTEIN"/>
    <property type="match status" value="1"/>
</dbReference>
<dbReference type="InterPro" id="IPR013766">
    <property type="entry name" value="Thioredoxin_domain"/>
</dbReference>
<dbReference type="GO" id="GO:0034599">
    <property type="term" value="P:cellular response to oxidative stress"/>
    <property type="evidence" value="ECO:0007669"/>
    <property type="project" value="TreeGrafter"/>
</dbReference>
<dbReference type="OrthoDB" id="145578at2157"/>
<evidence type="ECO:0000313" key="15">
    <source>
        <dbReference type="Proteomes" id="UP000423396"/>
    </source>
</evidence>
<dbReference type="EMBL" id="CP045483">
    <property type="protein sequence ID" value="QGR20188.1"/>
    <property type="molecule type" value="Genomic_DNA"/>
</dbReference>
<reference evidence="14 15" key="1">
    <citation type="submission" date="2019-10" db="EMBL/GenBank/DDBJ databases">
        <title>Genome Sequences from Six Type Strain Members of the Archaeal Family Sulfolobaceae: Acidianus ambivalens, Acidianus infernus, Metallosphaera prunae, Stygiolobus azoricus, Sulfolobus metallicus, and Sulfurisphaera ohwakuensis.</title>
        <authorList>
            <person name="Counts J.A."/>
            <person name="Kelly R.M."/>
        </authorList>
    </citation>
    <scope>NUCLEOTIDE SEQUENCE [LARGE SCALE GENOMIC DNA]</scope>
    <source>
        <strain evidence="14 15">FC6</strain>
    </source>
</reference>
<protein>
    <recommendedName>
        <fullName evidence="2">thioredoxin-dependent peroxiredoxin</fullName>
        <ecNumber evidence="2">1.11.1.24</ecNumber>
    </recommendedName>
    <alternativeName>
        <fullName evidence="8">Thioredoxin peroxidase</fullName>
    </alternativeName>
</protein>
<keyword evidence="4" id="KW-0049">Antioxidant</keyword>